<protein>
    <submittedName>
        <fullName evidence="1">Protein gp37</fullName>
    </submittedName>
</protein>
<dbReference type="AlphaFoldDB" id="A0A7W9WTW9"/>
<name>A0A7W9WTW9_9BURK</name>
<keyword evidence="2" id="KW-1185">Reference proteome</keyword>
<dbReference type="InterPro" id="IPR011101">
    <property type="entry name" value="DUF5131"/>
</dbReference>
<dbReference type="RefSeq" id="WP_311735593.1">
    <property type="nucleotide sequence ID" value="NZ_JACHBW010000008.1"/>
</dbReference>
<evidence type="ECO:0000313" key="1">
    <source>
        <dbReference type="EMBL" id="MBB6103213.1"/>
    </source>
</evidence>
<proteinExistence type="predicted"/>
<accession>A0A7W9WTW9</accession>
<organism evidence="1 2">
    <name type="scientific">Paraburkholderia bannensis</name>
    <dbReference type="NCBI Taxonomy" id="765414"/>
    <lineage>
        <taxon>Bacteria</taxon>
        <taxon>Pseudomonadati</taxon>
        <taxon>Pseudomonadota</taxon>
        <taxon>Betaproteobacteria</taxon>
        <taxon>Burkholderiales</taxon>
        <taxon>Burkholderiaceae</taxon>
        <taxon>Paraburkholderia</taxon>
    </lineage>
</organism>
<comment type="caution">
    <text evidence="1">The sequence shown here is derived from an EMBL/GenBank/DDBJ whole genome shotgun (WGS) entry which is preliminary data.</text>
</comment>
<dbReference type="EMBL" id="JACHBW010000008">
    <property type="protein sequence ID" value="MBB6103213.1"/>
    <property type="molecule type" value="Genomic_DNA"/>
</dbReference>
<dbReference type="Pfam" id="PF07505">
    <property type="entry name" value="DUF5131"/>
    <property type="match status" value="1"/>
</dbReference>
<sequence length="272" mass="30991">MQCASLELRRTRPRVFCASLADVFDTDVDPAWRRDLFDLIELTPNLIWLLLTKRIGNAFRELSRARSHDWLMGRDNVWLGATVVNQAEAERDIPKLLQVPARVRFLSMEPLLGPVQLDRLQISDERELDVLRGRTGSTAQHFVFRPKTGDRVDWVIAGGESGPGARPMHPTWPRMLRDQCAAAGVPFLYKQWGEWTDEDWGEHAGYQDTAGVLPSGEFELMSKGYSPPFDQHERLMAGNVRLDGRMLMDRVGKKNAGRLLDGRTHDGFPEER</sequence>
<dbReference type="Proteomes" id="UP000571554">
    <property type="component" value="Unassembled WGS sequence"/>
</dbReference>
<evidence type="ECO:0000313" key="2">
    <source>
        <dbReference type="Proteomes" id="UP000571554"/>
    </source>
</evidence>
<gene>
    <name evidence="1" type="ORF">F4827_003068</name>
</gene>
<reference evidence="1 2" key="1">
    <citation type="submission" date="2020-08" db="EMBL/GenBank/DDBJ databases">
        <title>Above-ground endophytic microbial communities from plants in different locations in the United States.</title>
        <authorList>
            <person name="Frank C."/>
        </authorList>
    </citation>
    <scope>NUCLEOTIDE SEQUENCE [LARGE SCALE GENOMIC DNA]</scope>
    <source>
        <strain evidence="1 2">WP4_2_2</strain>
    </source>
</reference>